<dbReference type="EMBL" id="MLKD01000022">
    <property type="protein sequence ID" value="OQE17000.1"/>
    <property type="molecule type" value="Genomic_DNA"/>
</dbReference>
<dbReference type="AlphaFoldDB" id="A0A1V6STB6"/>
<dbReference type="InterPro" id="IPR002164">
    <property type="entry name" value="NAP_family"/>
</dbReference>
<comment type="similarity">
    <text evidence="1 2">Belongs to the nucleosome assembly protein (NAP) family.</text>
</comment>
<evidence type="ECO:0000313" key="4">
    <source>
        <dbReference type="EMBL" id="OQE17000.1"/>
    </source>
</evidence>
<dbReference type="SUPFAM" id="SSF143113">
    <property type="entry name" value="NAP-like"/>
    <property type="match status" value="1"/>
</dbReference>
<accession>A0A1V6STB6</accession>
<dbReference type="PANTHER" id="PTHR11875">
    <property type="entry name" value="TESTIS-SPECIFIC Y-ENCODED PROTEIN"/>
    <property type="match status" value="1"/>
</dbReference>
<feature type="region of interest" description="Disordered" evidence="3">
    <location>
        <begin position="337"/>
        <end position="369"/>
    </location>
</feature>
<dbReference type="GO" id="GO:0006334">
    <property type="term" value="P:nucleosome assembly"/>
    <property type="evidence" value="ECO:0007669"/>
    <property type="project" value="InterPro"/>
</dbReference>
<evidence type="ECO:0000256" key="1">
    <source>
        <dbReference type="ARBA" id="ARBA00009947"/>
    </source>
</evidence>
<keyword evidence="5" id="KW-1185">Reference proteome</keyword>
<evidence type="ECO:0000313" key="5">
    <source>
        <dbReference type="Proteomes" id="UP000191285"/>
    </source>
</evidence>
<evidence type="ECO:0000256" key="3">
    <source>
        <dbReference type="SAM" id="MobiDB-lite"/>
    </source>
</evidence>
<dbReference type="Proteomes" id="UP000191285">
    <property type="component" value="Unassembled WGS sequence"/>
</dbReference>
<protein>
    <recommendedName>
        <fullName evidence="6">BSD domain-containing protein</fullName>
    </recommendedName>
</protein>
<dbReference type="STRING" id="303698.A0A1V6STB6"/>
<feature type="compositionally biased region" description="Acidic residues" evidence="3">
    <location>
        <begin position="337"/>
        <end position="358"/>
    </location>
</feature>
<comment type="caution">
    <text evidence="4">The sequence shown here is derived from an EMBL/GenBank/DDBJ whole genome shotgun (WGS) entry which is preliminary data.</text>
</comment>
<feature type="region of interest" description="Disordered" evidence="3">
    <location>
        <begin position="256"/>
        <end position="303"/>
    </location>
</feature>
<evidence type="ECO:0000256" key="2">
    <source>
        <dbReference type="RuleBase" id="RU003876"/>
    </source>
</evidence>
<reference evidence="5" key="1">
    <citation type="journal article" date="2017" name="Nat. Microbiol.">
        <title>Global analysis of biosynthetic gene clusters reveals vast potential of secondary metabolite production in Penicillium species.</title>
        <authorList>
            <person name="Nielsen J.C."/>
            <person name="Grijseels S."/>
            <person name="Prigent S."/>
            <person name="Ji B."/>
            <person name="Dainat J."/>
            <person name="Nielsen K.F."/>
            <person name="Frisvad J.C."/>
            <person name="Workman M."/>
            <person name="Nielsen J."/>
        </authorList>
    </citation>
    <scope>NUCLEOTIDE SEQUENCE [LARGE SCALE GENOMIC DNA]</scope>
    <source>
        <strain evidence="5">IBT 24891</strain>
    </source>
</reference>
<feature type="compositionally biased region" description="Acidic residues" evidence="3">
    <location>
        <begin position="212"/>
        <end position="231"/>
    </location>
</feature>
<dbReference type="InterPro" id="IPR037231">
    <property type="entry name" value="NAP-like_sf"/>
</dbReference>
<feature type="region of interest" description="Disordered" evidence="3">
    <location>
        <begin position="210"/>
        <end position="241"/>
    </location>
</feature>
<organism evidence="4 5">
    <name type="scientific">Penicillium steckii</name>
    <dbReference type="NCBI Taxonomy" id="303698"/>
    <lineage>
        <taxon>Eukaryota</taxon>
        <taxon>Fungi</taxon>
        <taxon>Dikarya</taxon>
        <taxon>Ascomycota</taxon>
        <taxon>Pezizomycotina</taxon>
        <taxon>Eurotiomycetes</taxon>
        <taxon>Eurotiomycetidae</taxon>
        <taxon>Eurotiales</taxon>
        <taxon>Aspergillaceae</taxon>
        <taxon>Penicillium</taxon>
    </lineage>
</organism>
<evidence type="ECO:0008006" key="6">
    <source>
        <dbReference type="Google" id="ProtNLM"/>
    </source>
</evidence>
<dbReference type="GO" id="GO:0005634">
    <property type="term" value="C:nucleus"/>
    <property type="evidence" value="ECO:0007669"/>
    <property type="project" value="InterPro"/>
</dbReference>
<dbReference type="OrthoDB" id="19419at2759"/>
<gene>
    <name evidence="4" type="ORF">PENSTE_c022G06096</name>
</gene>
<feature type="compositionally biased region" description="Basic and acidic residues" evidence="3">
    <location>
        <begin position="259"/>
        <end position="276"/>
    </location>
</feature>
<dbReference type="Gene3D" id="3.30.1120.90">
    <property type="entry name" value="Nucleosome assembly protein"/>
    <property type="match status" value="1"/>
</dbReference>
<sequence>MSGEDKSLLDRVEVPTIPKAAQKQIAILEEQFDRAQVEQLRKSVPVLQSLFDKRNEIINIPDVQSDFWIRVFASAPPEIEEFLLPADEAVLGSCLKNLKVERFEVDAQGNGEPRSLRFTFDFETGEENPFFENSQLVKEFYWRKQIIHTSKGKRRTWEGLVSDPVRINWKKDMDLTKGLLDATCNLFDAEKKGGKRTDLPEYKALVEKVAEVEQEEEDEEMNDDDEDDEEDPHSPTGTSFFAWFGYRGRDVSAEVSKAATKEDDERFAKILKGEKVDGEDDEDDEEDEDEEAELSDAVEEAEIFPNGEELAMTLADDLWTDAMKYYISSFESDNEFDLENLDLESLDGMDEEEDSGEGEESRPAKKARN</sequence>
<name>A0A1V6STB6_9EURO</name>
<proteinExistence type="inferred from homology"/>
<dbReference type="Pfam" id="PF00956">
    <property type="entry name" value="NAP"/>
    <property type="match status" value="1"/>
</dbReference>
<feature type="compositionally biased region" description="Acidic residues" evidence="3">
    <location>
        <begin position="277"/>
        <end position="302"/>
    </location>
</feature>